<dbReference type="Pfam" id="PF00672">
    <property type="entry name" value="HAMP"/>
    <property type="match status" value="1"/>
</dbReference>
<evidence type="ECO:0000259" key="12">
    <source>
        <dbReference type="PROSITE" id="PS50885"/>
    </source>
</evidence>
<comment type="subcellular location">
    <subcellularLocation>
        <location evidence="2">Membrane</location>
    </subcellularLocation>
</comment>
<feature type="transmembrane region" description="Helical" evidence="10">
    <location>
        <begin position="219"/>
        <end position="238"/>
    </location>
</feature>
<evidence type="ECO:0000256" key="9">
    <source>
        <dbReference type="SAM" id="MobiDB-lite"/>
    </source>
</evidence>
<dbReference type="InterPro" id="IPR050351">
    <property type="entry name" value="BphY/WalK/GraS-like"/>
</dbReference>
<dbReference type="SUPFAM" id="SSF47384">
    <property type="entry name" value="Homodimeric domain of signal transducing histidine kinase"/>
    <property type="match status" value="1"/>
</dbReference>
<evidence type="ECO:0000256" key="2">
    <source>
        <dbReference type="ARBA" id="ARBA00004370"/>
    </source>
</evidence>
<evidence type="ECO:0000313" key="13">
    <source>
        <dbReference type="EMBL" id="MSS38136.1"/>
    </source>
</evidence>
<evidence type="ECO:0000259" key="11">
    <source>
        <dbReference type="PROSITE" id="PS50109"/>
    </source>
</evidence>
<keyword evidence="7" id="KW-0902">Two-component regulatory system</keyword>
<comment type="catalytic activity">
    <reaction evidence="1">
        <text>ATP + protein L-histidine = ADP + protein N-phospho-L-histidine.</text>
        <dbReference type="EC" id="2.7.13.3"/>
    </reaction>
</comment>
<dbReference type="GO" id="GO:0016036">
    <property type="term" value="P:cellular response to phosphate starvation"/>
    <property type="evidence" value="ECO:0007669"/>
    <property type="project" value="TreeGrafter"/>
</dbReference>
<dbReference type="PROSITE" id="PS50109">
    <property type="entry name" value="HIS_KIN"/>
    <property type="match status" value="1"/>
</dbReference>
<keyword evidence="4" id="KW-0597">Phosphoprotein</keyword>
<dbReference type="Pfam" id="PF00512">
    <property type="entry name" value="HisKA"/>
    <property type="match status" value="1"/>
</dbReference>
<feature type="domain" description="Histidine kinase" evidence="11">
    <location>
        <begin position="322"/>
        <end position="538"/>
    </location>
</feature>
<organism evidence="13 14">
    <name type="scientific">Clostridium porci</name>
    <dbReference type="NCBI Taxonomy" id="2605778"/>
    <lineage>
        <taxon>Bacteria</taxon>
        <taxon>Bacillati</taxon>
        <taxon>Bacillota</taxon>
        <taxon>Clostridia</taxon>
        <taxon>Eubacteriales</taxon>
        <taxon>Clostridiaceae</taxon>
        <taxon>Clostridium</taxon>
    </lineage>
</organism>
<keyword evidence="10" id="KW-0472">Membrane</keyword>
<dbReference type="Gene3D" id="1.10.287.130">
    <property type="match status" value="1"/>
</dbReference>
<dbReference type="SMART" id="SM00387">
    <property type="entry name" value="HATPase_c"/>
    <property type="match status" value="1"/>
</dbReference>
<evidence type="ECO:0000256" key="5">
    <source>
        <dbReference type="ARBA" id="ARBA00022679"/>
    </source>
</evidence>
<keyword evidence="10" id="KW-0812">Transmembrane</keyword>
<comment type="caution">
    <text evidence="13">The sequence shown here is derived from an EMBL/GenBank/DDBJ whole genome shotgun (WGS) entry which is preliminary data.</text>
</comment>
<evidence type="ECO:0000256" key="3">
    <source>
        <dbReference type="ARBA" id="ARBA00012438"/>
    </source>
</evidence>
<keyword evidence="6" id="KW-0418">Kinase</keyword>
<evidence type="ECO:0000256" key="8">
    <source>
        <dbReference type="SAM" id="Coils"/>
    </source>
</evidence>
<dbReference type="Pfam" id="PF02518">
    <property type="entry name" value="HATPase_c"/>
    <property type="match status" value="1"/>
</dbReference>
<dbReference type="PANTHER" id="PTHR45453:SF3">
    <property type="entry name" value="HISTIDINE KINASE"/>
    <property type="match status" value="1"/>
</dbReference>
<dbReference type="AlphaFoldDB" id="A0A7X2NNU4"/>
<evidence type="ECO:0000256" key="6">
    <source>
        <dbReference type="ARBA" id="ARBA00022777"/>
    </source>
</evidence>
<dbReference type="EMBL" id="VUMD01000019">
    <property type="protein sequence ID" value="MSS38136.1"/>
    <property type="molecule type" value="Genomic_DNA"/>
</dbReference>
<dbReference type="RefSeq" id="WP_154473581.1">
    <property type="nucleotide sequence ID" value="NZ_VUMD01000019.1"/>
</dbReference>
<dbReference type="InterPro" id="IPR005467">
    <property type="entry name" value="His_kinase_dom"/>
</dbReference>
<proteinExistence type="predicted"/>
<dbReference type="SMART" id="SM00388">
    <property type="entry name" value="HisKA"/>
    <property type="match status" value="1"/>
</dbReference>
<dbReference type="Gene3D" id="6.10.340.10">
    <property type="match status" value="1"/>
</dbReference>
<dbReference type="CDD" id="cd06225">
    <property type="entry name" value="HAMP"/>
    <property type="match status" value="1"/>
</dbReference>
<gene>
    <name evidence="13" type="ORF">FYJ39_16740</name>
</gene>
<feature type="coiled-coil region" evidence="8">
    <location>
        <begin position="281"/>
        <end position="312"/>
    </location>
</feature>
<dbReference type="GO" id="GO:0000155">
    <property type="term" value="F:phosphorelay sensor kinase activity"/>
    <property type="evidence" value="ECO:0007669"/>
    <property type="project" value="InterPro"/>
</dbReference>
<keyword evidence="14" id="KW-1185">Reference proteome</keyword>
<evidence type="ECO:0000256" key="10">
    <source>
        <dbReference type="SAM" id="Phobius"/>
    </source>
</evidence>
<accession>A0A7X2NNU4</accession>
<dbReference type="SMART" id="SM00304">
    <property type="entry name" value="HAMP"/>
    <property type="match status" value="1"/>
</dbReference>
<dbReference type="GO" id="GO:0004721">
    <property type="term" value="F:phosphoprotein phosphatase activity"/>
    <property type="evidence" value="ECO:0007669"/>
    <property type="project" value="TreeGrafter"/>
</dbReference>
<keyword evidence="10" id="KW-1133">Transmembrane helix</keyword>
<dbReference type="Gene3D" id="3.30.565.10">
    <property type="entry name" value="Histidine kinase-like ATPase, C-terminal domain"/>
    <property type="match status" value="1"/>
</dbReference>
<evidence type="ECO:0000313" key="14">
    <source>
        <dbReference type="Proteomes" id="UP000429958"/>
    </source>
</evidence>
<dbReference type="GO" id="GO:0005886">
    <property type="term" value="C:plasma membrane"/>
    <property type="evidence" value="ECO:0007669"/>
    <property type="project" value="TreeGrafter"/>
</dbReference>
<dbReference type="Proteomes" id="UP000429958">
    <property type="component" value="Unassembled WGS sequence"/>
</dbReference>
<name>A0A7X2NNU4_9CLOT</name>
<dbReference type="PROSITE" id="PS50885">
    <property type="entry name" value="HAMP"/>
    <property type="match status" value="1"/>
</dbReference>
<dbReference type="InterPro" id="IPR036097">
    <property type="entry name" value="HisK_dim/P_sf"/>
</dbReference>
<dbReference type="InterPro" id="IPR003594">
    <property type="entry name" value="HATPase_dom"/>
</dbReference>
<reference evidence="13 14" key="1">
    <citation type="submission" date="2019-08" db="EMBL/GenBank/DDBJ databases">
        <title>In-depth cultivation of the pig gut microbiome towards novel bacterial diversity and tailored functional studies.</title>
        <authorList>
            <person name="Wylensek D."/>
            <person name="Hitch T.C.A."/>
            <person name="Clavel T."/>
        </authorList>
    </citation>
    <scope>NUCLEOTIDE SEQUENCE [LARGE SCALE GENOMIC DNA]</scope>
    <source>
        <strain evidence="13 14">WCA-389-WT-23D1</strain>
    </source>
</reference>
<keyword evidence="8" id="KW-0175">Coiled coil</keyword>
<dbReference type="EC" id="2.7.13.3" evidence="3"/>
<sequence length="538" mass="60802">MKYSIRYRFTLIFIGLMTLVLLAVLAVNTWYLEPFYVNQKVKVMERTYDLIDAAVLEQMSRGGSIVDLLETAMEAQRRSDAAMEWGKTKGQKDQASEWRENEETEENKAMSILQKIRGLGESNNVAIVMIDSNTGKAFLSSARESEWLALKVQRYVLGQNKNGTETVAEHENYTIEKTYDPRNNNYNLESWGFFSDNSTMFIVSIPLASIRDSVQLSNLFLTYVGITVLMIGSVLMYVTTRKITSPIMTLSALSEKMSNLDFDAKYEGEAKDEVGVLGRSMNTLSDKLKETIGELKTANNELQRDIEEKIRVDEARKDFIANVSHELKTPIALIQGYAEGLTEGMAEDENSRNYYCEVIMDEANKMNTMVKQLLNLTALEFGNDVPVIERFDITSLIQGILSSAGILLQQKEAKVIFKEKEPVWVWADEFKIEEVITNYLNNAMNHLTGTKQIEINLEQVAGEVKVSVFNTGEHIPEKDMDNLWTKFYKVDKARTRAYGGSGIGLSIVKAIMDSHNKACGVENVEGGVKFWFTLDSSM</sequence>
<evidence type="ECO:0000256" key="4">
    <source>
        <dbReference type="ARBA" id="ARBA00022553"/>
    </source>
</evidence>
<dbReference type="InterPro" id="IPR003661">
    <property type="entry name" value="HisK_dim/P_dom"/>
</dbReference>
<feature type="compositionally biased region" description="Basic and acidic residues" evidence="9">
    <location>
        <begin position="80"/>
        <end position="101"/>
    </location>
</feature>
<dbReference type="FunFam" id="1.10.287.130:FF:000001">
    <property type="entry name" value="Two-component sensor histidine kinase"/>
    <property type="match status" value="1"/>
</dbReference>
<dbReference type="SUPFAM" id="SSF158472">
    <property type="entry name" value="HAMP domain-like"/>
    <property type="match status" value="1"/>
</dbReference>
<dbReference type="InterPro" id="IPR003660">
    <property type="entry name" value="HAMP_dom"/>
</dbReference>
<dbReference type="InterPro" id="IPR036890">
    <property type="entry name" value="HATPase_C_sf"/>
</dbReference>
<dbReference type="SUPFAM" id="SSF55874">
    <property type="entry name" value="ATPase domain of HSP90 chaperone/DNA topoisomerase II/histidine kinase"/>
    <property type="match status" value="1"/>
</dbReference>
<protein>
    <recommendedName>
        <fullName evidence="3">histidine kinase</fullName>
        <ecNumber evidence="3">2.7.13.3</ecNumber>
    </recommendedName>
</protein>
<feature type="region of interest" description="Disordered" evidence="9">
    <location>
        <begin position="80"/>
        <end position="104"/>
    </location>
</feature>
<feature type="domain" description="HAMP" evidence="12">
    <location>
        <begin position="241"/>
        <end position="293"/>
    </location>
</feature>
<keyword evidence="5" id="KW-0808">Transferase</keyword>
<evidence type="ECO:0000256" key="7">
    <source>
        <dbReference type="ARBA" id="ARBA00023012"/>
    </source>
</evidence>
<dbReference type="PANTHER" id="PTHR45453">
    <property type="entry name" value="PHOSPHATE REGULON SENSOR PROTEIN PHOR"/>
    <property type="match status" value="1"/>
</dbReference>
<evidence type="ECO:0000256" key="1">
    <source>
        <dbReference type="ARBA" id="ARBA00000085"/>
    </source>
</evidence>
<dbReference type="CDD" id="cd00082">
    <property type="entry name" value="HisKA"/>
    <property type="match status" value="1"/>
</dbReference>